<comment type="caution">
    <text evidence="1">The sequence shown here is derived from an EMBL/GenBank/DDBJ whole genome shotgun (WGS) entry which is preliminary data.</text>
</comment>
<dbReference type="AlphaFoldDB" id="A0A133V072"/>
<evidence type="ECO:0000313" key="1">
    <source>
        <dbReference type="EMBL" id="KXA99836.1"/>
    </source>
</evidence>
<keyword evidence="2" id="KW-1185">Reference proteome</keyword>
<sequence>MTYKEKPYLKHPTPPPAIRTAMARASKKREKGEPVANFASGNVGQMPANLNFAEMSMKVKENISEELGLVWHSPGKRVMAFCEL</sequence>
<accession>A0A133V072</accession>
<organism evidence="1 2">
    <name type="scientific">candidate division MSBL1 archaeon SCGC-AAA261C02</name>
    <dbReference type="NCBI Taxonomy" id="1698272"/>
    <lineage>
        <taxon>Archaea</taxon>
        <taxon>Methanobacteriati</taxon>
        <taxon>Methanobacteriota</taxon>
        <taxon>candidate division MSBL1</taxon>
    </lineage>
</organism>
<gene>
    <name evidence="1" type="ORF">AKJ42_02355</name>
</gene>
<dbReference type="Proteomes" id="UP000070520">
    <property type="component" value="Unassembled WGS sequence"/>
</dbReference>
<proteinExistence type="predicted"/>
<name>A0A133V072_9EURY</name>
<reference evidence="1 2" key="1">
    <citation type="journal article" date="2016" name="Sci. Rep.">
        <title>Metabolic traits of an uncultured archaeal lineage -MSBL1- from brine pools of the Red Sea.</title>
        <authorList>
            <person name="Mwirichia R."/>
            <person name="Alam I."/>
            <person name="Rashid M."/>
            <person name="Vinu M."/>
            <person name="Ba-Alawi W."/>
            <person name="Anthony Kamau A."/>
            <person name="Kamanda Ngugi D."/>
            <person name="Goker M."/>
            <person name="Klenk H.P."/>
            <person name="Bajic V."/>
            <person name="Stingl U."/>
        </authorList>
    </citation>
    <scope>NUCLEOTIDE SEQUENCE [LARGE SCALE GENOMIC DNA]</scope>
    <source>
        <strain evidence="1">SCGC-AAA261C02</strain>
    </source>
</reference>
<protein>
    <submittedName>
        <fullName evidence="1">Uncharacterized protein</fullName>
    </submittedName>
</protein>
<evidence type="ECO:0000313" key="2">
    <source>
        <dbReference type="Proteomes" id="UP000070520"/>
    </source>
</evidence>
<dbReference type="EMBL" id="LHXW01000022">
    <property type="protein sequence ID" value="KXA99836.1"/>
    <property type="molecule type" value="Genomic_DNA"/>
</dbReference>